<dbReference type="AlphaFoldDB" id="A0A382WI41"/>
<name>A0A382WI41_9ZZZZ</name>
<dbReference type="SUPFAM" id="SSF51679">
    <property type="entry name" value="Bacterial luciferase-like"/>
    <property type="match status" value="1"/>
</dbReference>
<keyword evidence="3" id="KW-0560">Oxidoreductase</keyword>
<keyword evidence="1" id="KW-0285">Flavoprotein</keyword>
<evidence type="ECO:0000256" key="4">
    <source>
        <dbReference type="ARBA" id="ARBA00023033"/>
    </source>
</evidence>
<sequence length="243" mass="26445">MSEKRVEFGTALRTPYDVAASARRIEQLGFDIIGCGEHVSFYGDTANGFVSLSVAAGATTRAKLMSTITLVPLYPAALLAKMGAALDVASGGRYIMGVGVGGEFANEFEACNVPVNQRGSRTDDALEVVTQTWTGTNVTYDGRYTKLDNFSLKPLPIQKPRPPIWVSGRSDAAMRRAAKYADGWLPYMYTPEQLAKSIERIRAHGEEIGRDMSDVSFGLFIFTAVHEDNDTAVKYAADQLSIQ</sequence>
<dbReference type="Pfam" id="PF00296">
    <property type="entry name" value="Bac_luciferase"/>
    <property type="match status" value="1"/>
</dbReference>
<evidence type="ECO:0000256" key="2">
    <source>
        <dbReference type="ARBA" id="ARBA00022643"/>
    </source>
</evidence>
<keyword evidence="2" id="KW-0288">FMN</keyword>
<organism evidence="6">
    <name type="scientific">marine metagenome</name>
    <dbReference type="NCBI Taxonomy" id="408172"/>
    <lineage>
        <taxon>unclassified sequences</taxon>
        <taxon>metagenomes</taxon>
        <taxon>ecological metagenomes</taxon>
    </lineage>
</organism>
<keyword evidence="4" id="KW-0503">Monooxygenase</keyword>
<dbReference type="PANTHER" id="PTHR42847">
    <property type="entry name" value="ALKANESULFONATE MONOOXYGENASE"/>
    <property type="match status" value="1"/>
</dbReference>
<dbReference type="InterPro" id="IPR011251">
    <property type="entry name" value="Luciferase-like_dom"/>
</dbReference>
<dbReference type="NCBIfam" id="TIGR03619">
    <property type="entry name" value="F420_Rv2161c"/>
    <property type="match status" value="1"/>
</dbReference>
<evidence type="ECO:0000256" key="1">
    <source>
        <dbReference type="ARBA" id="ARBA00022630"/>
    </source>
</evidence>
<reference evidence="6" key="1">
    <citation type="submission" date="2018-05" db="EMBL/GenBank/DDBJ databases">
        <authorList>
            <person name="Lanie J.A."/>
            <person name="Ng W.-L."/>
            <person name="Kazmierczak K.M."/>
            <person name="Andrzejewski T.M."/>
            <person name="Davidsen T.M."/>
            <person name="Wayne K.J."/>
            <person name="Tettelin H."/>
            <person name="Glass J.I."/>
            <person name="Rusch D."/>
            <person name="Podicherti R."/>
            <person name="Tsui H.-C.T."/>
            <person name="Winkler M.E."/>
        </authorList>
    </citation>
    <scope>NUCLEOTIDE SEQUENCE</scope>
</reference>
<feature type="non-terminal residue" evidence="6">
    <location>
        <position position="243"/>
    </location>
</feature>
<gene>
    <name evidence="6" type="ORF">METZ01_LOCUS411307</name>
</gene>
<dbReference type="InterPro" id="IPR019921">
    <property type="entry name" value="Lucif-like_OxRdtase_Rv2161c"/>
</dbReference>
<dbReference type="GO" id="GO:0046306">
    <property type="term" value="P:alkanesulfonate catabolic process"/>
    <property type="evidence" value="ECO:0007669"/>
    <property type="project" value="TreeGrafter"/>
</dbReference>
<protein>
    <recommendedName>
        <fullName evidence="5">Luciferase-like domain-containing protein</fullName>
    </recommendedName>
</protein>
<evidence type="ECO:0000256" key="3">
    <source>
        <dbReference type="ARBA" id="ARBA00023002"/>
    </source>
</evidence>
<feature type="domain" description="Luciferase-like" evidence="5">
    <location>
        <begin position="15"/>
        <end position="240"/>
    </location>
</feature>
<evidence type="ECO:0000259" key="5">
    <source>
        <dbReference type="Pfam" id="PF00296"/>
    </source>
</evidence>
<evidence type="ECO:0000313" key="6">
    <source>
        <dbReference type="EMBL" id="SVD58453.1"/>
    </source>
</evidence>
<dbReference type="Gene3D" id="3.20.20.30">
    <property type="entry name" value="Luciferase-like domain"/>
    <property type="match status" value="1"/>
</dbReference>
<dbReference type="InterPro" id="IPR050172">
    <property type="entry name" value="SsuD_RutA_monooxygenase"/>
</dbReference>
<dbReference type="EMBL" id="UINC01160035">
    <property type="protein sequence ID" value="SVD58453.1"/>
    <property type="molecule type" value="Genomic_DNA"/>
</dbReference>
<proteinExistence type="predicted"/>
<dbReference type="InterPro" id="IPR036661">
    <property type="entry name" value="Luciferase-like_sf"/>
</dbReference>
<dbReference type="PANTHER" id="PTHR42847:SF4">
    <property type="entry name" value="ALKANESULFONATE MONOOXYGENASE-RELATED"/>
    <property type="match status" value="1"/>
</dbReference>
<accession>A0A382WI41</accession>
<dbReference type="GO" id="GO:0008726">
    <property type="term" value="F:alkanesulfonate monooxygenase activity"/>
    <property type="evidence" value="ECO:0007669"/>
    <property type="project" value="TreeGrafter"/>
</dbReference>